<feature type="region of interest" description="Disordered" evidence="3">
    <location>
        <begin position="182"/>
        <end position="216"/>
    </location>
</feature>
<comment type="caution">
    <text evidence="4">The sequence shown here is derived from an EMBL/GenBank/DDBJ whole genome shotgun (WGS) entry which is preliminary data.</text>
</comment>
<dbReference type="PANTHER" id="PTHR32347">
    <property type="entry name" value="EFFLUX SYSTEM COMPONENT YKNX-RELATED"/>
    <property type="match status" value="1"/>
</dbReference>
<keyword evidence="2" id="KW-0175">Coiled coil</keyword>
<dbReference type="InterPro" id="IPR050465">
    <property type="entry name" value="UPF0194_transport"/>
</dbReference>
<reference evidence="4 5" key="1">
    <citation type="journal article" date="2009" name="Int. J. Syst. Evol. Microbiol.">
        <title>Nocardioides caeni sp. nov., isolated from wastewater.</title>
        <authorList>
            <person name="Yoon J.H."/>
            <person name="Kang S.J."/>
            <person name="Park S."/>
            <person name="Kim W."/>
            <person name="Oh T.K."/>
        </authorList>
    </citation>
    <scope>NUCLEOTIDE SEQUENCE [LARGE SCALE GENOMIC DNA]</scope>
    <source>
        <strain evidence="4 5">DSM 23134</strain>
    </source>
</reference>
<gene>
    <name evidence="4" type="ORF">E9934_19055</name>
</gene>
<accession>A0A4S8N000</accession>
<dbReference type="Gene3D" id="2.40.30.170">
    <property type="match status" value="1"/>
</dbReference>
<dbReference type="Gene3D" id="2.40.50.100">
    <property type="match status" value="1"/>
</dbReference>
<dbReference type="SUPFAM" id="SSF111369">
    <property type="entry name" value="HlyD-like secretion proteins"/>
    <property type="match status" value="1"/>
</dbReference>
<sequence length="414" mass="41167">MKRLHLARLRPRALRSRLLIPLLAVVVLAGAGGAWLLLRDDEPAAAAPTTATVSAETLQQTVTASGALAPATTADLTFEVSGTVTAVLVDPGDEVRKGQKLAAVDDEVLAAELDAAQSALDAAESSMSEHSSDGSSEEQIAADEAAIVAAESSLEEARVALDSAVLRSTIAGTVTAVGIEVGDSAGSGSSGTSGSTSGVGAMTGTSSSTTSDGASGSITVVSDGQFQLDATVSSSDVEKVAKGLQAELTVSGVDEAVYGTVSEVGLVAETDSTGAAAFPVTIEVTGQRDDLYAGTSADVAIVVSQRADVLTVNSRALQTDGDQTYVEKVTDTAKGTTERVDVETGETSGMLTEITSGLSAGDVVQVPGFTGPGGGGGDEGMQQRMQEMMENGGLPGGEPPAGGFPGGGFPGGGQ</sequence>
<evidence type="ECO:0000313" key="5">
    <source>
        <dbReference type="Proteomes" id="UP000307087"/>
    </source>
</evidence>
<keyword evidence="5" id="KW-1185">Reference proteome</keyword>
<organism evidence="4 5">
    <name type="scientific">Nocardioides caeni</name>
    <dbReference type="NCBI Taxonomy" id="574700"/>
    <lineage>
        <taxon>Bacteria</taxon>
        <taxon>Bacillati</taxon>
        <taxon>Actinomycetota</taxon>
        <taxon>Actinomycetes</taxon>
        <taxon>Propionibacteriales</taxon>
        <taxon>Nocardioidaceae</taxon>
        <taxon>Nocardioides</taxon>
    </lineage>
</organism>
<evidence type="ECO:0000256" key="1">
    <source>
        <dbReference type="ARBA" id="ARBA00004196"/>
    </source>
</evidence>
<dbReference type="Proteomes" id="UP000307087">
    <property type="component" value="Unassembled WGS sequence"/>
</dbReference>
<evidence type="ECO:0000256" key="3">
    <source>
        <dbReference type="SAM" id="MobiDB-lite"/>
    </source>
</evidence>
<comment type="subcellular location">
    <subcellularLocation>
        <location evidence="1">Cell envelope</location>
    </subcellularLocation>
</comment>
<evidence type="ECO:0000313" key="4">
    <source>
        <dbReference type="EMBL" id="THV08792.1"/>
    </source>
</evidence>
<dbReference type="Gene3D" id="2.40.420.20">
    <property type="match status" value="1"/>
</dbReference>
<evidence type="ECO:0000256" key="2">
    <source>
        <dbReference type="ARBA" id="ARBA00023054"/>
    </source>
</evidence>
<proteinExistence type="predicted"/>
<name>A0A4S8N000_9ACTN</name>
<dbReference type="GO" id="GO:0030313">
    <property type="term" value="C:cell envelope"/>
    <property type="evidence" value="ECO:0007669"/>
    <property type="project" value="UniProtKB-SubCell"/>
</dbReference>
<dbReference type="AlphaFoldDB" id="A0A4S8N000"/>
<feature type="compositionally biased region" description="Gly residues" evidence="3">
    <location>
        <begin position="393"/>
        <end position="414"/>
    </location>
</feature>
<protein>
    <submittedName>
        <fullName evidence="4">Biotin/lipoyl-binding protein</fullName>
    </submittedName>
</protein>
<dbReference type="OrthoDB" id="5141338at2"/>
<dbReference type="EMBL" id="STGW01000026">
    <property type="protein sequence ID" value="THV08792.1"/>
    <property type="molecule type" value="Genomic_DNA"/>
</dbReference>
<feature type="region of interest" description="Disordered" evidence="3">
    <location>
        <begin position="389"/>
        <end position="414"/>
    </location>
</feature>
<dbReference type="RefSeq" id="WP_136564488.1">
    <property type="nucleotide sequence ID" value="NZ_BAABLS010000001.1"/>
</dbReference>